<feature type="signal peptide" evidence="11">
    <location>
        <begin position="1"/>
        <end position="31"/>
    </location>
</feature>
<dbReference type="InterPro" id="IPR001314">
    <property type="entry name" value="Peptidase_S1A"/>
</dbReference>
<evidence type="ECO:0000256" key="6">
    <source>
        <dbReference type="ARBA" id="ARBA00022825"/>
    </source>
</evidence>
<organism>
    <name type="scientific">Culex quinquefasciatus</name>
    <name type="common">Southern house mosquito</name>
    <name type="synonym">Culex pungens</name>
    <dbReference type="NCBI Taxonomy" id="7176"/>
    <lineage>
        <taxon>Eukaryota</taxon>
        <taxon>Metazoa</taxon>
        <taxon>Ecdysozoa</taxon>
        <taxon>Arthropoda</taxon>
        <taxon>Hexapoda</taxon>
        <taxon>Insecta</taxon>
        <taxon>Pterygota</taxon>
        <taxon>Neoptera</taxon>
        <taxon>Endopterygota</taxon>
        <taxon>Diptera</taxon>
        <taxon>Nematocera</taxon>
        <taxon>Culicoidea</taxon>
        <taxon>Culicidae</taxon>
        <taxon>Culicinae</taxon>
        <taxon>Culicini</taxon>
        <taxon>Culex</taxon>
        <taxon>Culex</taxon>
    </lineage>
</organism>
<evidence type="ECO:0000256" key="2">
    <source>
        <dbReference type="ARBA" id="ARBA00022525"/>
    </source>
</evidence>
<dbReference type="PROSITE" id="PS00134">
    <property type="entry name" value="TRYPSIN_HIS"/>
    <property type="match status" value="1"/>
</dbReference>
<dbReference type="Proteomes" id="UP000002320">
    <property type="component" value="Unassembled WGS sequence"/>
</dbReference>
<dbReference type="CDD" id="cd00190">
    <property type="entry name" value="Tryp_SPc"/>
    <property type="match status" value="1"/>
</dbReference>
<dbReference type="InParanoid" id="B0WW48"/>
<dbReference type="VEuPathDB" id="VectorBase:CQUJHB005091"/>
<evidence type="ECO:0000256" key="3">
    <source>
        <dbReference type="ARBA" id="ARBA00022670"/>
    </source>
</evidence>
<dbReference type="SMART" id="SM00020">
    <property type="entry name" value="Tryp_SPc"/>
    <property type="match status" value="1"/>
</dbReference>
<dbReference type="Gene3D" id="2.40.10.10">
    <property type="entry name" value="Trypsin-like serine proteases"/>
    <property type="match status" value="1"/>
</dbReference>
<evidence type="ECO:0000256" key="9">
    <source>
        <dbReference type="ARBA" id="ARBA00024195"/>
    </source>
</evidence>
<dbReference type="InterPro" id="IPR009003">
    <property type="entry name" value="Peptidase_S1_PA"/>
</dbReference>
<dbReference type="InterPro" id="IPR033116">
    <property type="entry name" value="TRYPSIN_SER"/>
</dbReference>
<keyword evidence="3 10" id="KW-0645">Protease</keyword>
<evidence type="ECO:0000256" key="8">
    <source>
        <dbReference type="ARBA" id="ARBA00023157"/>
    </source>
</evidence>
<dbReference type="OMA" id="QFPFQAS"/>
<dbReference type="FunFam" id="2.40.10.10:FF:000047">
    <property type="entry name" value="Trypsin eta"/>
    <property type="match status" value="1"/>
</dbReference>
<evidence type="ECO:0000313" key="15">
    <source>
        <dbReference type="Proteomes" id="UP000002320"/>
    </source>
</evidence>
<dbReference type="eggNOG" id="KOG3627">
    <property type="taxonomic scope" value="Eukaryota"/>
</dbReference>
<dbReference type="KEGG" id="cqu:CpipJ_CPIJ011382"/>
<keyword evidence="7" id="KW-0865">Zymogen</keyword>
<dbReference type="OrthoDB" id="8440449at2759"/>
<dbReference type="AlphaFoldDB" id="B0WW48"/>
<gene>
    <name evidence="14" type="primary">6044048</name>
    <name evidence="13" type="ORF">CpipJ_CPIJ011382</name>
</gene>
<evidence type="ECO:0000259" key="12">
    <source>
        <dbReference type="PROSITE" id="PS50240"/>
    </source>
</evidence>
<dbReference type="EMBL" id="DS232137">
    <property type="protein sequence ID" value="EDS35880.1"/>
    <property type="molecule type" value="Genomic_DNA"/>
</dbReference>
<keyword evidence="8" id="KW-1015">Disulfide bond</keyword>
<reference evidence="14" key="2">
    <citation type="submission" date="2020-05" db="UniProtKB">
        <authorList>
            <consortium name="EnsemblMetazoa"/>
        </authorList>
    </citation>
    <scope>IDENTIFICATION</scope>
    <source>
        <strain evidence="14">JHB</strain>
    </source>
</reference>
<evidence type="ECO:0000256" key="10">
    <source>
        <dbReference type="RuleBase" id="RU363034"/>
    </source>
</evidence>
<dbReference type="PANTHER" id="PTHR24276:SF91">
    <property type="entry name" value="AT26814P-RELATED"/>
    <property type="match status" value="1"/>
</dbReference>
<evidence type="ECO:0000256" key="1">
    <source>
        <dbReference type="ARBA" id="ARBA00004613"/>
    </source>
</evidence>
<dbReference type="SUPFAM" id="SSF50494">
    <property type="entry name" value="Trypsin-like serine proteases"/>
    <property type="match status" value="1"/>
</dbReference>
<keyword evidence="5 10" id="KW-0378">Hydrolase</keyword>
<dbReference type="InterPro" id="IPR043504">
    <property type="entry name" value="Peptidase_S1_PA_chymotrypsin"/>
</dbReference>
<protein>
    <submittedName>
        <fullName evidence="13">Chymotrypsin 1</fullName>
    </submittedName>
</protein>
<dbReference type="PROSITE" id="PS00135">
    <property type="entry name" value="TRYPSIN_SER"/>
    <property type="match status" value="1"/>
</dbReference>
<dbReference type="Pfam" id="PF00089">
    <property type="entry name" value="Trypsin"/>
    <property type="match status" value="1"/>
</dbReference>
<comment type="similarity">
    <text evidence="9">Belongs to the peptidase S1 family. CLIP subfamily.</text>
</comment>
<dbReference type="GO" id="GO:0016485">
    <property type="term" value="P:protein processing"/>
    <property type="evidence" value="ECO:0007669"/>
    <property type="project" value="UniProtKB-ARBA"/>
</dbReference>
<proteinExistence type="inferred from homology"/>
<dbReference type="PANTHER" id="PTHR24276">
    <property type="entry name" value="POLYSERASE-RELATED"/>
    <property type="match status" value="1"/>
</dbReference>
<evidence type="ECO:0000256" key="7">
    <source>
        <dbReference type="ARBA" id="ARBA00023145"/>
    </source>
</evidence>
<evidence type="ECO:0000256" key="5">
    <source>
        <dbReference type="ARBA" id="ARBA00022801"/>
    </source>
</evidence>
<keyword evidence="6 10" id="KW-0720">Serine protease</keyword>
<dbReference type="GO" id="GO:0004252">
    <property type="term" value="F:serine-type endopeptidase activity"/>
    <property type="evidence" value="ECO:0007669"/>
    <property type="project" value="InterPro"/>
</dbReference>
<sequence>MQRSQNYPVQSKPLNMLRFLLTFCLVAATLADEVQNGRIVGGHQAGRGQFPFQASLRNARHVHTCGAVIISDRWLLTAAHCTLKSALYDIRVVVGSPDLEEGGESYNVAQIIEHPDFNQVTLENDIALLQTAYPLTMSNLVAAIELGDSYLPGGETGTMCGWGQTSYGSTTPRRLQYMQTKVLNNEECRLRHSIQNRQRISESNLCTYIREGAGTCMGDSGSALVFDSKLVGLVSWGVPCASGMPDVFTRVASQRAWILKTTGIGA</sequence>
<keyword evidence="4" id="KW-0222">Digestion</keyword>
<dbReference type="GO" id="GO:0005576">
    <property type="term" value="C:extracellular region"/>
    <property type="evidence" value="ECO:0007669"/>
    <property type="project" value="UniProtKB-SubCell"/>
</dbReference>
<dbReference type="MEROPS" id="S01.166"/>
<dbReference type="InterPro" id="IPR018114">
    <property type="entry name" value="TRYPSIN_HIS"/>
</dbReference>
<evidence type="ECO:0000313" key="13">
    <source>
        <dbReference type="EMBL" id="EDS35880.1"/>
    </source>
</evidence>
<keyword evidence="15" id="KW-1185">Reference proteome</keyword>
<dbReference type="InterPro" id="IPR001254">
    <property type="entry name" value="Trypsin_dom"/>
</dbReference>
<feature type="domain" description="Peptidase S1" evidence="12">
    <location>
        <begin position="39"/>
        <end position="263"/>
    </location>
</feature>
<comment type="subcellular location">
    <subcellularLocation>
        <location evidence="1">Secreted</location>
    </subcellularLocation>
</comment>
<dbReference type="HOGENOM" id="CLU_006842_7_4_1"/>
<accession>B0WW48</accession>
<dbReference type="PROSITE" id="PS50240">
    <property type="entry name" value="TRYPSIN_DOM"/>
    <property type="match status" value="1"/>
</dbReference>
<evidence type="ECO:0000256" key="11">
    <source>
        <dbReference type="SAM" id="SignalP"/>
    </source>
</evidence>
<keyword evidence="2" id="KW-0964">Secreted</keyword>
<dbReference type="InterPro" id="IPR050430">
    <property type="entry name" value="Peptidase_S1"/>
</dbReference>
<dbReference type="EnsemblMetazoa" id="CPIJ011382-RA">
    <property type="protein sequence ID" value="CPIJ011382-PA"/>
    <property type="gene ID" value="CPIJ011382"/>
</dbReference>
<keyword evidence="11" id="KW-0732">Signal</keyword>
<evidence type="ECO:0000313" key="14">
    <source>
        <dbReference type="EnsemblMetazoa" id="CPIJ011382-PA"/>
    </source>
</evidence>
<reference evidence="13" key="1">
    <citation type="submission" date="2007-03" db="EMBL/GenBank/DDBJ databases">
        <title>Annotation of Culex pipiens quinquefasciatus.</title>
        <authorList>
            <consortium name="The Broad Institute Genome Sequencing Platform"/>
            <person name="Atkinson P.W."/>
            <person name="Hemingway J."/>
            <person name="Christensen B.M."/>
            <person name="Higgs S."/>
            <person name="Kodira C."/>
            <person name="Hannick L."/>
            <person name="Megy K."/>
            <person name="O'Leary S."/>
            <person name="Pearson M."/>
            <person name="Haas B.J."/>
            <person name="Mauceli E."/>
            <person name="Wortman J.R."/>
            <person name="Lee N.H."/>
            <person name="Guigo R."/>
            <person name="Stanke M."/>
            <person name="Alvarado L."/>
            <person name="Amedeo P."/>
            <person name="Antoine C.H."/>
            <person name="Arensburger P."/>
            <person name="Bidwell S.L."/>
            <person name="Crawford M."/>
            <person name="Camaro F."/>
            <person name="Devon K."/>
            <person name="Engels R."/>
            <person name="Hammond M."/>
            <person name="Howarth C."/>
            <person name="Koehrsen M."/>
            <person name="Lawson D."/>
            <person name="Montgomery P."/>
            <person name="Nene V."/>
            <person name="Nusbaum C."/>
            <person name="Puiu D."/>
            <person name="Romero-Severson J."/>
            <person name="Severson D.W."/>
            <person name="Shumway M."/>
            <person name="Sisk P."/>
            <person name="Stolte C."/>
            <person name="Zeng Q."/>
            <person name="Eisenstadt E."/>
            <person name="Fraser-Liggett C."/>
            <person name="Strausberg R."/>
            <person name="Galagan J."/>
            <person name="Birren B."/>
            <person name="Collins F.H."/>
        </authorList>
    </citation>
    <scope>NUCLEOTIDE SEQUENCE [LARGE SCALE GENOMIC DNA]</scope>
    <source>
        <strain evidence="13">JHB</strain>
    </source>
</reference>
<feature type="chain" id="PRO_5011408631" evidence="11">
    <location>
        <begin position="32"/>
        <end position="266"/>
    </location>
</feature>
<dbReference type="PRINTS" id="PR00722">
    <property type="entry name" value="CHYMOTRYPSIN"/>
</dbReference>
<dbReference type="STRING" id="7176.B0WW48"/>
<name>B0WW48_CULQU</name>
<dbReference type="VEuPathDB" id="VectorBase:CPIJ011382"/>
<dbReference type="GO" id="GO:0007586">
    <property type="term" value="P:digestion"/>
    <property type="evidence" value="ECO:0007669"/>
    <property type="project" value="UniProtKB-KW"/>
</dbReference>
<evidence type="ECO:0000256" key="4">
    <source>
        <dbReference type="ARBA" id="ARBA00022757"/>
    </source>
</evidence>